<keyword evidence="2 3" id="KW-0040">ANK repeat</keyword>
<keyword evidence="1" id="KW-0677">Repeat</keyword>
<dbReference type="InterPro" id="IPR002110">
    <property type="entry name" value="Ankyrin_rpt"/>
</dbReference>
<feature type="repeat" description="ANK" evidence="3">
    <location>
        <begin position="230"/>
        <end position="262"/>
    </location>
</feature>
<name>A0A8H4SW00_9HYPO</name>
<evidence type="ECO:0000313" key="6">
    <source>
        <dbReference type="Proteomes" id="UP000622797"/>
    </source>
</evidence>
<evidence type="ECO:0000256" key="3">
    <source>
        <dbReference type="PROSITE-ProRule" id="PRU00023"/>
    </source>
</evidence>
<proteinExistence type="predicted"/>
<evidence type="ECO:0008006" key="7">
    <source>
        <dbReference type="Google" id="ProtNLM"/>
    </source>
</evidence>
<evidence type="ECO:0000256" key="2">
    <source>
        <dbReference type="ARBA" id="ARBA00023043"/>
    </source>
</evidence>
<evidence type="ECO:0000256" key="1">
    <source>
        <dbReference type="ARBA" id="ARBA00022737"/>
    </source>
</evidence>
<dbReference type="PANTHER" id="PTHR24171:SF8">
    <property type="entry name" value="BRCA1-ASSOCIATED RING DOMAIN PROTEIN 1"/>
    <property type="match status" value="1"/>
</dbReference>
<gene>
    <name evidence="5" type="ORF">FSARC_14146</name>
</gene>
<dbReference type="PRINTS" id="PR01415">
    <property type="entry name" value="ANKYRIN"/>
</dbReference>
<dbReference type="PANTHER" id="PTHR24171">
    <property type="entry name" value="ANKYRIN REPEAT DOMAIN-CONTAINING PROTEIN 39-RELATED"/>
    <property type="match status" value="1"/>
</dbReference>
<feature type="compositionally biased region" description="Polar residues" evidence="4">
    <location>
        <begin position="173"/>
        <end position="184"/>
    </location>
</feature>
<dbReference type="EMBL" id="JABEXW010001150">
    <property type="protein sequence ID" value="KAF4946628.1"/>
    <property type="molecule type" value="Genomic_DNA"/>
</dbReference>
<dbReference type="Proteomes" id="UP000622797">
    <property type="component" value="Unassembled WGS sequence"/>
</dbReference>
<feature type="repeat" description="ANK" evidence="3">
    <location>
        <begin position="263"/>
        <end position="295"/>
    </location>
</feature>
<protein>
    <recommendedName>
        <fullName evidence="7">Ankyrin repeat protein</fullName>
    </recommendedName>
</protein>
<reference evidence="5" key="2">
    <citation type="submission" date="2020-05" db="EMBL/GenBank/DDBJ databases">
        <authorList>
            <person name="Kim H.-S."/>
            <person name="Proctor R.H."/>
            <person name="Brown D.W."/>
        </authorList>
    </citation>
    <scope>NUCLEOTIDE SEQUENCE</scope>
    <source>
        <strain evidence="5">NRRL 20472</strain>
    </source>
</reference>
<organism evidence="5 6">
    <name type="scientific">Fusarium sarcochroum</name>
    <dbReference type="NCBI Taxonomy" id="1208366"/>
    <lineage>
        <taxon>Eukaryota</taxon>
        <taxon>Fungi</taxon>
        <taxon>Dikarya</taxon>
        <taxon>Ascomycota</taxon>
        <taxon>Pezizomycotina</taxon>
        <taxon>Sordariomycetes</taxon>
        <taxon>Hypocreomycetidae</taxon>
        <taxon>Hypocreales</taxon>
        <taxon>Nectriaceae</taxon>
        <taxon>Fusarium</taxon>
        <taxon>Fusarium lateritium species complex</taxon>
    </lineage>
</organism>
<feature type="repeat" description="ANK" evidence="3">
    <location>
        <begin position="512"/>
        <end position="544"/>
    </location>
</feature>
<dbReference type="Pfam" id="PF12796">
    <property type="entry name" value="Ank_2"/>
    <property type="match status" value="2"/>
</dbReference>
<dbReference type="AlphaFoldDB" id="A0A8H4SW00"/>
<feature type="region of interest" description="Disordered" evidence="4">
    <location>
        <begin position="164"/>
        <end position="190"/>
    </location>
</feature>
<keyword evidence="6" id="KW-1185">Reference proteome</keyword>
<dbReference type="InterPro" id="IPR036770">
    <property type="entry name" value="Ankyrin_rpt-contain_sf"/>
</dbReference>
<dbReference type="PROSITE" id="PS50297">
    <property type="entry name" value="ANK_REP_REGION"/>
    <property type="match status" value="3"/>
</dbReference>
<sequence length="594" mass="65670">MDPLSIATTILTLGAVVTELNKITTRYANASRTLILIQHDCDQTLTLLHHFAGLMEQRRNLVPPTVDSNDFLRLQSLLLKSCIELTEDINKLCEQIEGFTTCDTRGDLLLNHVKLLIKLRSLEQSHTAISKRLKEFQDQKSSWDSDNIMTLQKRLSEPHIAYSRPSESREVCTRTSSTSAQSSPAILDPRVRESRKKSLLDAVRAGSSEAVRRILNYPGVDLNDSSTFDEGSPIIQLAVSAGRTGMVELLLQHNADISSQNSEGMTALHIAALNKADDMVEFLLQHNADPQVPDDEGHTPLWHGARGKCSNRSFQALLRAHNHDGLDEPCGKPDGKLPTPLWAAAIGGHLDRASNLLRQGASVDIRDKKGRTLLHQTEWPISAALTDKLLKYGADPWALDYINKKLPLHRASEQGRMDIATKLLSAMDEQRPNSRDQIPNLQDKQGYTPLMCAALGGYLPLVVHLVQEWKADITLQEDHGNDGFYLACARGHSTVAICLLGAGASVTRVNKEGNSPLHIAATHGHEETVRLLLSLGADANAKSKTIRSNWNLQRAGESEEFQRLVTPGEAAQLSGHTMISDVIDRFKQKDLYLR</sequence>
<comment type="caution">
    <text evidence="5">The sequence shown here is derived from an EMBL/GenBank/DDBJ whole genome shotgun (WGS) entry which is preliminary data.</text>
</comment>
<evidence type="ECO:0000313" key="5">
    <source>
        <dbReference type="EMBL" id="KAF4946628.1"/>
    </source>
</evidence>
<evidence type="ECO:0000256" key="4">
    <source>
        <dbReference type="SAM" id="MobiDB-lite"/>
    </source>
</evidence>
<dbReference type="SMART" id="SM00248">
    <property type="entry name" value="ANK"/>
    <property type="match status" value="8"/>
</dbReference>
<reference evidence="5" key="1">
    <citation type="journal article" date="2020" name="BMC Genomics">
        <title>Correction to: Identification and distribution of gene clusters required for synthesis of sphingolipid metabolism inhibitors in diverse species of the filamentous fungus Fusarium.</title>
        <authorList>
            <person name="Kim H.S."/>
            <person name="Lohmar J.M."/>
            <person name="Busman M."/>
            <person name="Brown D.W."/>
            <person name="Naumann T.A."/>
            <person name="Divon H.H."/>
            <person name="Lysoe E."/>
            <person name="Uhlig S."/>
            <person name="Proctor R.H."/>
        </authorList>
    </citation>
    <scope>NUCLEOTIDE SEQUENCE</scope>
    <source>
        <strain evidence="5">NRRL 20472</strain>
    </source>
</reference>
<dbReference type="SUPFAM" id="SSF48403">
    <property type="entry name" value="Ankyrin repeat"/>
    <property type="match status" value="1"/>
</dbReference>
<dbReference type="PROSITE" id="PS50088">
    <property type="entry name" value="ANK_REPEAT"/>
    <property type="match status" value="5"/>
</dbReference>
<accession>A0A8H4SW00</accession>
<dbReference type="GO" id="GO:0085020">
    <property type="term" value="P:protein K6-linked ubiquitination"/>
    <property type="evidence" value="ECO:0007669"/>
    <property type="project" value="TreeGrafter"/>
</dbReference>
<feature type="repeat" description="ANK" evidence="3">
    <location>
        <begin position="445"/>
        <end position="478"/>
    </location>
</feature>
<dbReference type="Pfam" id="PF00023">
    <property type="entry name" value="Ank"/>
    <property type="match status" value="1"/>
</dbReference>
<dbReference type="Gene3D" id="1.25.40.20">
    <property type="entry name" value="Ankyrin repeat-containing domain"/>
    <property type="match status" value="3"/>
</dbReference>
<dbReference type="GO" id="GO:0004842">
    <property type="term" value="F:ubiquitin-protein transferase activity"/>
    <property type="evidence" value="ECO:0007669"/>
    <property type="project" value="TreeGrafter"/>
</dbReference>
<feature type="repeat" description="ANK" evidence="3">
    <location>
        <begin position="336"/>
        <end position="368"/>
    </location>
</feature>
<dbReference type="OrthoDB" id="195446at2759"/>